<sequence>MANPEIPEGHGEIDWDPSSQRKTPPDADAGKHSSSDDKILRYPQSALTPFQNLVCASILSKPLSHKLGLRTIQTLLNPPFSLRTWKDLDEAGFEGRRKVMWEARTQHKEKTASLLGDLCQGVKDLCGEDEKDLSELSGVRDQVKDLKDPKEAQDKVVDTLTDIKGIGPGGAAIFLRRAQIDWQEVFPFADDRSLKAAMQFKLIKEGEGAKELADTVQGDRKKYVRLVDTLVGLELEKKVDEALKAAGV</sequence>
<evidence type="ECO:0000256" key="1">
    <source>
        <dbReference type="SAM" id="MobiDB-lite"/>
    </source>
</evidence>
<evidence type="ECO:0008006" key="4">
    <source>
        <dbReference type="Google" id="ProtNLM"/>
    </source>
</evidence>
<dbReference type="EMBL" id="NBSH01000011">
    <property type="protein sequence ID" value="ORX35424.1"/>
    <property type="molecule type" value="Genomic_DNA"/>
</dbReference>
<feature type="region of interest" description="Disordered" evidence="1">
    <location>
        <begin position="1"/>
        <end position="38"/>
    </location>
</feature>
<dbReference type="GeneID" id="33558367"/>
<feature type="compositionally biased region" description="Basic and acidic residues" evidence="1">
    <location>
        <begin position="23"/>
        <end position="38"/>
    </location>
</feature>
<reference evidence="2 3" key="1">
    <citation type="submission" date="2017-03" db="EMBL/GenBank/DDBJ databases">
        <title>Widespread Adenine N6-methylation of Active Genes in Fungi.</title>
        <authorList>
            <consortium name="DOE Joint Genome Institute"/>
            <person name="Mondo S.J."/>
            <person name="Dannebaum R.O."/>
            <person name="Kuo R.C."/>
            <person name="Louie K.B."/>
            <person name="Bewick A.J."/>
            <person name="Labutti K."/>
            <person name="Haridas S."/>
            <person name="Kuo A."/>
            <person name="Salamov A."/>
            <person name="Ahrendt S.R."/>
            <person name="Lau R."/>
            <person name="Bowen B.P."/>
            <person name="Lipzen A."/>
            <person name="Sullivan W."/>
            <person name="Andreopoulos W.B."/>
            <person name="Clum A."/>
            <person name="Lindquist E."/>
            <person name="Daum C."/>
            <person name="Northen T.R."/>
            <person name="Ramamoorthy G."/>
            <person name="Schmitz R.J."/>
            <person name="Gryganskyi A."/>
            <person name="Culley D."/>
            <person name="Magnuson J."/>
            <person name="James T.Y."/>
            <person name="O'Malley M.A."/>
            <person name="Stajich J.E."/>
            <person name="Spatafora J.W."/>
            <person name="Visel A."/>
            <person name="Grigoriev I.V."/>
        </authorList>
    </citation>
    <scope>NUCLEOTIDE SEQUENCE [LARGE SCALE GENOMIC DNA]</scope>
    <source>
        <strain evidence="2 3">NRRL Y-17943</strain>
    </source>
</reference>
<dbReference type="AlphaFoldDB" id="A0A1Y1UD22"/>
<comment type="caution">
    <text evidence="2">The sequence shown here is derived from an EMBL/GenBank/DDBJ whole genome shotgun (WGS) entry which is preliminary data.</text>
</comment>
<dbReference type="OrthoDB" id="4676at2759"/>
<gene>
    <name evidence="2" type="ORF">BD324DRAFT_632777</name>
</gene>
<evidence type="ECO:0000313" key="3">
    <source>
        <dbReference type="Proteomes" id="UP000193218"/>
    </source>
</evidence>
<accession>A0A1Y1UD22</accession>
<dbReference type="InParanoid" id="A0A1Y1UD22"/>
<dbReference type="RefSeq" id="XP_021869614.1">
    <property type="nucleotide sequence ID" value="XM_022016558.1"/>
</dbReference>
<dbReference type="Proteomes" id="UP000193218">
    <property type="component" value="Unassembled WGS sequence"/>
</dbReference>
<evidence type="ECO:0000313" key="2">
    <source>
        <dbReference type="EMBL" id="ORX35424.1"/>
    </source>
</evidence>
<keyword evidence="3" id="KW-1185">Reference proteome</keyword>
<organism evidence="2 3">
    <name type="scientific">Kockovaella imperatae</name>
    <dbReference type="NCBI Taxonomy" id="4999"/>
    <lineage>
        <taxon>Eukaryota</taxon>
        <taxon>Fungi</taxon>
        <taxon>Dikarya</taxon>
        <taxon>Basidiomycota</taxon>
        <taxon>Agaricomycotina</taxon>
        <taxon>Tremellomycetes</taxon>
        <taxon>Tremellales</taxon>
        <taxon>Cuniculitremaceae</taxon>
        <taxon>Kockovaella</taxon>
    </lineage>
</organism>
<proteinExistence type="predicted"/>
<protein>
    <recommendedName>
        <fullName evidence="4">DNA glycosylase</fullName>
    </recommendedName>
</protein>
<name>A0A1Y1UD22_9TREE</name>